<sequence>MRSARLVFALCVSVTYLVKITSLPFNYGDRKLANDRSQKRGREKKLAQLFGDSFDIDVPDFIQLVSKHGYPAEEHLVITVDGYKLKIHRMPGSPTQPKAPGKPIIYFQHGLLASSDSWVLYGPDRDLTFMMADAGFDVWVGNIRGNTYSRSHVVYRPDYDPKFWDYSWHEMGIYDIPSVIDYILDRTGEQSLAYVGHSMGTTMSYVMLSMKPEYNDKIWLAISLAPIAFWTAPPTPMIKLLRSQGQSLRTLLYAFGVHELLPRTKEVMQLLYTMCGDKSPIQPLCLDVMWLSFGYNPEQLNMDLIPTLLSIFPAGTSRRTVEHYLQNVAAGDFRMFDYGRQQNMERYGQTEPPSYNLKNIRTSVALYYGANDAFAPAKNPLKLAEHLPNVAVVKCIDNDFFNHMDFIIAEDIKSRLNDPILDMVVKSLELRNTD</sequence>
<reference evidence="1" key="1">
    <citation type="submission" date="2023-04" db="EMBL/GenBank/DDBJ databases">
        <title>A chromosome-level genome assembly of the parasitoid wasp Eretmocerus hayati.</title>
        <authorList>
            <person name="Zhong Y."/>
            <person name="Liu S."/>
            <person name="Liu Y."/>
        </authorList>
    </citation>
    <scope>NUCLEOTIDE SEQUENCE</scope>
    <source>
        <strain evidence="1">ZJU_SS_LIU_2023</strain>
    </source>
</reference>
<gene>
    <name evidence="1" type="ORF">QAD02_023380</name>
</gene>
<keyword evidence="2" id="KW-1185">Reference proteome</keyword>
<proteinExistence type="predicted"/>
<evidence type="ECO:0000313" key="2">
    <source>
        <dbReference type="Proteomes" id="UP001239111"/>
    </source>
</evidence>
<name>A0ACC2PXC2_9HYME</name>
<accession>A0ACC2PXC2</accession>
<organism evidence="1 2">
    <name type="scientific">Eretmocerus hayati</name>
    <dbReference type="NCBI Taxonomy" id="131215"/>
    <lineage>
        <taxon>Eukaryota</taxon>
        <taxon>Metazoa</taxon>
        <taxon>Ecdysozoa</taxon>
        <taxon>Arthropoda</taxon>
        <taxon>Hexapoda</taxon>
        <taxon>Insecta</taxon>
        <taxon>Pterygota</taxon>
        <taxon>Neoptera</taxon>
        <taxon>Endopterygota</taxon>
        <taxon>Hymenoptera</taxon>
        <taxon>Apocrita</taxon>
        <taxon>Proctotrupomorpha</taxon>
        <taxon>Chalcidoidea</taxon>
        <taxon>Aphelinidae</taxon>
        <taxon>Aphelininae</taxon>
        <taxon>Eretmocerus</taxon>
    </lineage>
</organism>
<dbReference type="EMBL" id="CM056741">
    <property type="protein sequence ID" value="KAJ8687586.1"/>
    <property type="molecule type" value="Genomic_DNA"/>
</dbReference>
<protein>
    <submittedName>
        <fullName evidence="1">Uncharacterized protein</fullName>
    </submittedName>
</protein>
<evidence type="ECO:0000313" key="1">
    <source>
        <dbReference type="EMBL" id="KAJ8687586.1"/>
    </source>
</evidence>
<comment type="caution">
    <text evidence="1">The sequence shown here is derived from an EMBL/GenBank/DDBJ whole genome shotgun (WGS) entry which is preliminary data.</text>
</comment>
<dbReference type="Proteomes" id="UP001239111">
    <property type="component" value="Chromosome 1"/>
</dbReference>